<proteinExistence type="predicted"/>
<dbReference type="AlphaFoldDB" id="A0A4Z1F324"/>
<protein>
    <recommendedName>
        <fullName evidence="1">2EXR domain-containing protein</fullName>
    </recommendedName>
</protein>
<evidence type="ECO:0000313" key="3">
    <source>
        <dbReference type="Proteomes" id="UP000297777"/>
    </source>
</evidence>
<comment type="caution">
    <text evidence="2">The sequence shown here is derived from an EMBL/GenBank/DDBJ whole genome shotgun (WGS) entry which is preliminary data.</text>
</comment>
<dbReference type="Pfam" id="PF20150">
    <property type="entry name" value="2EXR"/>
    <property type="match status" value="1"/>
</dbReference>
<name>A0A4Z1F324_9HELO</name>
<sequence>MSANKESELSETKPESISKRKHLFLSAINNVGLQSVQTLLAGMIGVKKIDSETWFNITVAGERVTVITNGGDFGLFEWFPTEIKLKIWNYALEAPRIVSVSFKNMEHSSSSRGHVRFFFTGPRHPQLYVNRLTRQQAIQRHLARYSGCTSGSRRIPMIIFNAANDTIWLREIDFWLVTTYMSCVATLYRDKWMVQSLAITPSSRNALMNRENIHRLSAVLAYLFDELRELIVIMDDHDLTTPGLPDEITFINVLPESFSKHCVVTKYSPTILSICEEFIVGVIYGEWKPDHWYTLVCSLKQSLKSHFMWKQETVQKISNSTKTISADDLYCALCDSKRRAGMLNNPGESSSTRHIAESHQKWTVPSVKFLAATTYKQLEEINFS</sequence>
<dbReference type="PANTHER" id="PTHR35910">
    <property type="entry name" value="2EXR DOMAIN-CONTAINING PROTEIN"/>
    <property type="match status" value="1"/>
</dbReference>
<dbReference type="InterPro" id="IPR045518">
    <property type="entry name" value="2EXR"/>
</dbReference>
<dbReference type="EMBL" id="PQXH01000013">
    <property type="protein sequence ID" value="TGO17989.1"/>
    <property type="molecule type" value="Genomic_DNA"/>
</dbReference>
<evidence type="ECO:0000313" key="2">
    <source>
        <dbReference type="EMBL" id="TGO17989.1"/>
    </source>
</evidence>
<evidence type="ECO:0000259" key="1">
    <source>
        <dbReference type="Pfam" id="PF20150"/>
    </source>
</evidence>
<dbReference type="PANTHER" id="PTHR35910:SF6">
    <property type="entry name" value="2EXR DOMAIN-CONTAINING PROTEIN"/>
    <property type="match status" value="1"/>
</dbReference>
<organism evidence="2 3">
    <name type="scientific">Botrytis tulipae</name>
    <dbReference type="NCBI Taxonomy" id="87230"/>
    <lineage>
        <taxon>Eukaryota</taxon>
        <taxon>Fungi</taxon>
        <taxon>Dikarya</taxon>
        <taxon>Ascomycota</taxon>
        <taxon>Pezizomycotina</taxon>
        <taxon>Leotiomycetes</taxon>
        <taxon>Helotiales</taxon>
        <taxon>Sclerotiniaceae</taxon>
        <taxon>Botrytis</taxon>
    </lineage>
</organism>
<dbReference type="OrthoDB" id="3495933at2759"/>
<gene>
    <name evidence="2" type="ORF">BTUL_0013g00650</name>
</gene>
<reference evidence="2 3" key="1">
    <citation type="submission" date="2017-12" db="EMBL/GenBank/DDBJ databases">
        <title>Comparative genomics of Botrytis spp.</title>
        <authorList>
            <person name="Valero-Jimenez C.A."/>
            <person name="Tapia P."/>
            <person name="Veloso J."/>
            <person name="Silva-Moreno E."/>
            <person name="Staats M."/>
            <person name="Valdes J.H."/>
            <person name="Van Kan J.A.L."/>
        </authorList>
    </citation>
    <scope>NUCLEOTIDE SEQUENCE [LARGE SCALE GENOMIC DNA]</scope>
    <source>
        <strain evidence="2 3">Bt9001</strain>
    </source>
</reference>
<feature type="domain" description="2EXR" evidence="1">
    <location>
        <begin position="73"/>
        <end position="167"/>
    </location>
</feature>
<accession>A0A4Z1F324</accession>
<keyword evidence="3" id="KW-1185">Reference proteome</keyword>
<dbReference type="Proteomes" id="UP000297777">
    <property type="component" value="Unassembled WGS sequence"/>
</dbReference>